<dbReference type="Pfam" id="PF02469">
    <property type="entry name" value="Fasciclin"/>
    <property type="match status" value="1"/>
</dbReference>
<dbReference type="PROSITE" id="PS50213">
    <property type="entry name" value="FAS1"/>
    <property type="match status" value="1"/>
</dbReference>
<accession>A0A6I4IQN3</accession>
<evidence type="ECO:0000313" key="3">
    <source>
        <dbReference type="EMBL" id="MVN91993.1"/>
    </source>
</evidence>
<evidence type="ECO:0000313" key="4">
    <source>
        <dbReference type="Proteomes" id="UP000434850"/>
    </source>
</evidence>
<dbReference type="RefSeq" id="WP_157542304.1">
    <property type="nucleotide sequence ID" value="NZ_WQLA01000004.1"/>
</dbReference>
<dbReference type="AlphaFoldDB" id="A0A6I4IQN3"/>
<feature type="signal peptide" evidence="1">
    <location>
        <begin position="1"/>
        <end position="25"/>
    </location>
</feature>
<dbReference type="PANTHER" id="PTHR10900">
    <property type="entry name" value="PERIOSTIN-RELATED"/>
    <property type="match status" value="1"/>
</dbReference>
<dbReference type="InterPro" id="IPR050904">
    <property type="entry name" value="Adhesion/Biosynth-related"/>
</dbReference>
<dbReference type="SMART" id="SM00554">
    <property type="entry name" value="FAS1"/>
    <property type="match status" value="1"/>
</dbReference>
<dbReference type="InterPro" id="IPR036378">
    <property type="entry name" value="FAS1_dom_sf"/>
</dbReference>
<name>A0A6I4IQN3_9SPHI</name>
<keyword evidence="4" id="KW-1185">Reference proteome</keyword>
<feature type="chain" id="PRO_5026293372" description="FAS1 domain-containing protein" evidence="1">
    <location>
        <begin position="26"/>
        <end position="475"/>
    </location>
</feature>
<dbReference type="OrthoDB" id="831756at2"/>
<evidence type="ECO:0000259" key="2">
    <source>
        <dbReference type="PROSITE" id="PS50213"/>
    </source>
</evidence>
<dbReference type="Gene3D" id="2.30.180.10">
    <property type="entry name" value="FAS1 domain"/>
    <property type="match status" value="1"/>
</dbReference>
<keyword evidence="1" id="KW-0732">Signal</keyword>
<dbReference type="PROSITE" id="PS51257">
    <property type="entry name" value="PROKAR_LIPOPROTEIN"/>
    <property type="match status" value="1"/>
</dbReference>
<organism evidence="3 4">
    <name type="scientific">Mucilaginibacter aquatilis</name>
    <dbReference type="NCBI Taxonomy" id="1517760"/>
    <lineage>
        <taxon>Bacteria</taxon>
        <taxon>Pseudomonadati</taxon>
        <taxon>Bacteroidota</taxon>
        <taxon>Sphingobacteriia</taxon>
        <taxon>Sphingobacteriales</taxon>
        <taxon>Sphingobacteriaceae</taxon>
        <taxon>Mucilaginibacter</taxon>
    </lineage>
</organism>
<dbReference type="PANTHER" id="PTHR10900:SF77">
    <property type="entry name" value="FI19380P1"/>
    <property type="match status" value="1"/>
</dbReference>
<dbReference type="EMBL" id="WQLA01000004">
    <property type="protein sequence ID" value="MVN91993.1"/>
    <property type="molecule type" value="Genomic_DNA"/>
</dbReference>
<comment type="caution">
    <text evidence="3">The sequence shown here is derived from an EMBL/GenBank/DDBJ whole genome shotgun (WGS) entry which is preliminary data.</text>
</comment>
<dbReference type="Proteomes" id="UP000434850">
    <property type="component" value="Unassembled WGS sequence"/>
</dbReference>
<reference evidence="3 4" key="1">
    <citation type="submission" date="2019-12" db="EMBL/GenBank/DDBJ databases">
        <title>Mucilaginibacter sp. HME9299 genome sequencing and assembly.</title>
        <authorList>
            <person name="Kang H."/>
            <person name="Kim H."/>
            <person name="Joh K."/>
        </authorList>
    </citation>
    <scope>NUCLEOTIDE SEQUENCE [LARGE SCALE GENOMIC DNA]</scope>
    <source>
        <strain evidence="3 4">HME9299</strain>
    </source>
</reference>
<proteinExistence type="predicted"/>
<protein>
    <recommendedName>
        <fullName evidence="2">FAS1 domain-containing protein</fullName>
    </recommendedName>
</protein>
<evidence type="ECO:0000256" key="1">
    <source>
        <dbReference type="SAM" id="SignalP"/>
    </source>
</evidence>
<dbReference type="SUPFAM" id="SSF82153">
    <property type="entry name" value="FAS1 domain"/>
    <property type="match status" value="1"/>
</dbReference>
<sequence length="475" mass="53048">MTVKYNRILLLVCVVAALLGCNKYADETKVNNEALEQTLAQLIRETPTLSRFNELLIKTGFDKVLEGSKMYTVWAPDNQTLQALDAGTLNDAERLKQFVGNHIVNLSYYTNTPNPVSRIKTLNGKYIKFSATQFEDAGLLSANKYVSNGVLHTINKIVLPRQNVWEYVSSTAYKQKAYINALDYQAIDSAKAVQIGLDPVTSKPIYQPGTGIITRNLLFDRVGDLRNEDQEYTFILLTDAAVDAERAKLKPYVQGANNDETERLSSLHVIKDLVIKGNYALQDLPASIVSADGVTVPIDKTAIIDTRITSNGTVYIMSTANVKLSDKIRPVKREGEQPDGFSRTDKSGNIAYRLRLNPLSGQQFNDIYIFNHKIPLFNVRYNLKELYKVPYKVYWVAPNDVQTVAFRQRFAINDPLSTAFAETDVPLKNYNQVFVGDYVPAQFGGVTAYVVAANNGVDATNSINVDYFVLVPQLP</sequence>
<dbReference type="InterPro" id="IPR000782">
    <property type="entry name" value="FAS1_domain"/>
</dbReference>
<feature type="domain" description="FAS1" evidence="2">
    <location>
        <begin position="36"/>
        <end position="158"/>
    </location>
</feature>
<gene>
    <name evidence="3" type="ORF">GO816_12720</name>
</gene>